<dbReference type="Gene3D" id="1.10.3290.10">
    <property type="entry name" value="Fido-like domain"/>
    <property type="match status" value="1"/>
</dbReference>
<feature type="site" description="Important for autoinhibition of adenylyltransferase activity" evidence="3">
    <location>
        <position position="55"/>
    </location>
</feature>
<evidence type="ECO:0000256" key="2">
    <source>
        <dbReference type="PIRSR" id="PIRSR640198-2"/>
    </source>
</evidence>
<dbReference type="SUPFAM" id="SSF140931">
    <property type="entry name" value="Fic-like"/>
    <property type="match status" value="1"/>
</dbReference>
<comment type="caution">
    <text evidence="5">The sequence shown here is derived from an EMBL/GenBank/DDBJ whole genome shotgun (WGS) entry which is preliminary data.</text>
</comment>
<dbReference type="AlphaFoldDB" id="A0A1F5NTR9"/>
<evidence type="ECO:0000259" key="4">
    <source>
        <dbReference type="PROSITE" id="PS51459"/>
    </source>
</evidence>
<dbReference type="InterPro" id="IPR036388">
    <property type="entry name" value="WH-like_DNA-bd_sf"/>
</dbReference>
<dbReference type="Gene3D" id="1.10.10.10">
    <property type="entry name" value="Winged helix-like DNA-binding domain superfamily/Winged helix DNA-binding domain"/>
    <property type="match status" value="1"/>
</dbReference>
<dbReference type="InterPro" id="IPR003812">
    <property type="entry name" value="Fido"/>
</dbReference>
<name>A0A1F5NTR9_9BACT</name>
<feature type="active site" evidence="1">
    <location>
        <position position="195"/>
    </location>
</feature>
<proteinExistence type="predicted"/>
<dbReference type="PANTHER" id="PTHR13504">
    <property type="entry name" value="FIDO DOMAIN-CONTAINING PROTEIN DDB_G0283145"/>
    <property type="match status" value="1"/>
</dbReference>
<dbReference type="Proteomes" id="UP000178892">
    <property type="component" value="Unassembled WGS sequence"/>
</dbReference>
<dbReference type="PROSITE" id="PS51459">
    <property type="entry name" value="FIDO"/>
    <property type="match status" value="1"/>
</dbReference>
<feature type="binding site" evidence="2">
    <location>
        <begin position="199"/>
        <end position="206"/>
    </location>
    <ligand>
        <name>ATP</name>
        <dbReference type="ChEBI" id="CHEBI:30616"/>
    </ligand>
</feature>
<protein>
    <recommendedName>
        <fullName evidence="4">Fido domain-containing protein</fullName>
    </recommendedName>
</protein>
<keyword evidence="2" id="KW-0547">Nucleotide-binding</keyword>
<dbReference type="GO" id="GO:0005524">
    <property type="term" value="F:ATP binding"/>
    <property type="evidence" value="ECO:0007669"/>
    <property type="project" value="UniProtKB-KW"/>
</dbReference>
<evidence type="ECO:0000313" key="5">
    <source>
        <dbReference type="EMBL" id="OGE81003.1"/>
    </source>
</evidence>
<sequence length="354" mass="40484">MFDPQFKITNKIVSMLTSIAGAKAAIDRAKLLPKHELRLRRQALVRMTHSSTAIEGNILNIHQVEELAKHSNALKIDAPARDVYEVVNYLAALKYIQKVVEKKQPITEKVILKIHGLVTENTLPKEQSGRYRQGPIYVVRKKFGWPDETLYTGPAADKVAELVKDLVAWIQDSVKKDIHPILVAGIVHQEIAAIHPFNDGNGRTARALATLVLYERGYDFRRLFALEDYYNKARPKYYAAINIGKNYKERRVDFTPWLEYFVKGFKEETDNVKEKIAALQMKKVDEKIQSKIYLDKDQMQLLDFVDKVGKITTKDVVDILRCPQRTAQFHLQKLKKLGMIKQIGKARAAGYVLG</sequence>
<dbReference type="PANTHER" id="PTHR13504:SF38">
    <property type="entry name" value="FIDO DOMAIN-CONTAINING PROTEIN"/>
    <property type="match status" value="1"/>
</dbReference>
<dbReference type="InterPro" id="IPR036597">
    <property type="entry name" value="Fido-like_dom_sf"/>
</dbReference>
<evidence type="ECO:0000256" key="3">
    <source>
        <dbReference type="PIRSR" id="PIRSR640198-3"/>
    </source>
</evidence>
<dbReference type="InterPro" id="IPR036390">
    <property type="entry name" value="WH_DNA-bd_sf"/>
</dbReference>
<evidence type="ECO:0000256" key="1">
    <source>
        <dbReference type="PIRSR" id="PIRSR640198-1"/>
    </source>
</evidence>
<organism evidence="5 6">
    <name type="scientific">Candidatus Doudnabacteria bacterium RIFCSPHIGHO2_01_FULL_46_24</name>
    <dbReference type="NCBI Taxonomy" id="1817825"/>
    <lineage>
        <taxon>Bacteria</taxon>
        <taxon>Candidatus Doudnaibacteriota</taxon>
    </lineage>
</organism>
<evidence type="ECO:0000313" key="6">
    <source>
        <dbReference type="Proteomes" id="UP000178892"/>
    </source>
</evidence>
<dbReference type="SUPFAM" id="SSF46785">
    <property type="entry name" value="Winged helix' DNA-binding domain"/>
    <property type="match status" value="1"/>
</dbReference>
<dbReference type="InterPro" id="IPR040198">
    <property type="entry name" value="Fido_containing"/>
</dbReference>
<reference evidence="5 6" key="1">
    <citation type="journal article" date="2016" name="Nat. Commun.">
        <title>Thousands of microbial genomes shed light on interconnected biogeochemical processes in an aquifer system.</title>
        <authorList>
            <person name="Anantharaman K."/>
            <person name="Brown C.T."/>
            <person name="Hug L.A."/>
            <person name="Sharon I."/>
            <person name="Castelle C.J."/>
            <person name="Probst A.J."/>
            <person name="Thomas B.C."/>
            <person name="Singh A."/>
            <person name="Wilkins M.J."/>
            <person name="Karaoz U."/>
            <person name="Brodie E.L."/>
            <person name="Williams K.H."/>
            <person name="Hubbard S.S."/>
            <person name="Banfield J.F."/>
        </authorList>
    </citation>
    <scope>NUCLEOTIDE SEQUENCE [LARGE SCALE GENOMIC DNA]</scope>
</reference>
<dbReference type="Pfam" id="PF02661">
    <property type="entry name" value="Fic"/>
    <property type="match status" value="1"/>
</dbReference>
<accession>A0A1F5NTR9</accession>
<dbReference type="STRING" id="1817825.A2720_03795"/>
<dbReference type="EMBL" id="MFEL01000012">
    <property type="protein sequence ID" value="OGE81003.1"/>
    <property type="molecule type" value="Genomic_DNA"/>
</dbReference>
<gene>
    <name evidence="5" type="ORF">A2720_03795</name>
</gene>
<feature type="domain" description="Fido" evidence="4">
    <location>
        <begin position="106"/>
        <end position="263"/>
    </location>
</feature>
<keyword evidence="2" id="KW-0067">ATP-binding</keyword>